<dbReference type="Pfam" id="PF26059">
    <property type="entry name" value="DUF8020"/>
    <property type="match status" value="1"/>
</dbReference>
<protein>
    <recommendedName>
        <fullName evidence="2">DUF8020 domain-containing protein</fullName>
    </recommendedName>
</protein>
<reference evidence="3" key="1">
    <citation type="submission" date="2016-11" db="EMBL/GenBank/DDBJ databases">
        <authorList>
            <person name="Jaros S."/>
            <person name="Januszkiewicz K."/>
            <person name="Wedrychowicz H."/>
        </authorList>
    </citation>
    <scope>NUCLEOTIDE SEQUENCE [LARGE SCALE GENOMIC DNA]</scope>
    <source>
        <strain evidence="3">Y48</strain>
    </source>
</reference>
<evidence type="ECO:0000259" key="2">
    <source>
        <dbReference type="Pfam" id="PF26059"/>
    </source>
</evidence>
<dbReference type="AlphaFoldDB" id="A0A1J0VSC2"/>
<keyword evidence="4" id="KW-1185">Reference proteome</keyword>
<dbReference type="Proteomes" id="UP000183810">
    <property type="component" value="Chromosome"/>
</dbReference>
<evidence type="ECO:0000256" key="1">
    <source>
        <dbReference type="SAM" id="Phobius"/>
    </source>
</evidence>
<name>A0A1J0VSC2_9NOCA</name>
<organism evidence="3 4">
    <name type="scientific">Nocardia mangyaensis</name>
    <dbReference type="NCBI Taxonomy" id="2213200"/>
    <lineage>
        <taxon>Bacteria</taxon>
        <taxon>Bacillati</taxon>
        <taxon>Actinomycetota</taxon>
        <taxon>Actinomycetes</taxon>
        <taxon>Mycobacteriales</taxon>
        <taxon>Nocardiaceae</taxon>
        <taxon>Nocardia</taxon>
    </lineage>
</organism>
<accession>A0A1J0VSC2</accession>
<dbReference type="EMBL" id="CP018082">
    <property type="protein sequence ID" value="APE34939.1"/>
    <property type="molecule type" value="Genomic_DNA"/>
</dbReference>
<gene>
    <name evidence="3" type="ORF">BOX37_14385</name>
</gene>
<evidence type="ECO:0000313" key="3">
    <source>
        <dbReference type="EMBL" id="APE34939.1"/>
    </source>
</evidence>
<keyword evidence="1" id="KW-0472">Membrane</keyword>
<sequence length="305" mass="31073">MSRHLHESHVFQQTDYSVGTLSGIATADHGNLPIADHTAAVIRPNNGACHRIFGGAQRKMMRFFMKIRHAGLVAAIAAAGITVTTVTANATPEPPTTPQVSYQATLSGNTVVVALEHGTFVRAVEKNSVGIQDAAGTVLDNLPLSYAIDEQQLPIREQISADGRTLRLTPDVTAVDRSTLRPVASPLENQLAMNDLINSVSVSTSIGSLIGTAIGATLGIGIGFALAGASCLVLSLGCVVAVLPIVSLAAGVGGIAGLVIAGAPSVAVALYQYVTTLNAAPGESIYAPDLQGRTGVPAGSPAAGN</sequence>
<feature type="domain" description="DUF8020" evidence="2">
    <location>
        <begin position="100"/>
        <end position="171"/>
    </location>
</feature>
<proteinExistence type="predicted"/>
<keyword evidence="1" id="KW-0812">Transmembrane</keyword>
<feature type="transmembrane region" description="Helical" evidence="1">
    <location>
        <begin position="67"/>
        <end position="88"/>
    </location>
</feature>
<dbReference type="InterPro" id="IPR058333">
    <property type="entry name" value="DUF8020"/>
</dbReference>
<keyword evidence="1" id="KW-1133">Transmembrane helix</keyword>
<evidence type="ECO:0000313" key="4">
    <source>
        <dbReference type="Proteomes" id="UP000183810"/>
    </source>
</evidence>
<dbReference type="KEGG" id="nsl:BOX37_14385"/>